<keyword evidence="6" id="KW-1185">Reference proteome</keyword>
<dbReference type="PANTHER" id="PTHR22652:SF0">
    <property type="entry name" value="NUCLEOPORIN NUP43"/>
    <property type="match status" value="1"/>
</dbReference>
<dbReference type="PANTHER" id="PTHR22652">
    <property type="entry name" value="NUCLEOPORIN NUP43"/>
    <property type="match status" value="1"/>
</dbReference>
<keyword evidence="3" id="KW-0677">Repeat</keyword>
<dbReference type="InterPro" id="IPR036322">
    <property type="entry name" value="WD40_repeat_dom_sf"/>
</dbReference>
<reference evidence="5" key="1">
    <citation type="journal article" date="2020" name="Fungal Divers.">
        <title>Resolving the Mortierellaceae phylogeny through synthesis of multi-gene phylogenetics and phylogenomics.</title>
        <authorList>
            <person name="Vandepol N."/>
            <person name="Liber J."/>
            <person name="Desiro A."/>
            <person name="Na H."/>
            <person name="Kennedy M."/>
            <person name="Barry K."/>
            <person name="Grigoriev I.V."/>
            <person name="Miller A.N."/>
            <person name="O'Donnell K."/>
            <person name="Stajich J.E."/>
            <person name="Bonito G."/>
        </authorList>
    </citation>
    <scope>NUCLEOTIDE SEQUENCE</scope>
    <source>
        <strain evidence="5">KOD948</strain>
    </source>
</reference>
<comment type="caution">
    <text evidence="5">The sequence shown here is derived from an EMBL/GenBank/DDBJ whole genome shotgun (WGS) entry which is preliminary data.</text>
</comment>
<evidence type="ECO:0000256" key="1">
    <source>
        <dbReference type="ARBA" id="ARBA00004123"/>
    </source>
</evidence>
<keyword evidence="4" id="KW-0539">Nucleus</keyword>
<dbReference type="OrthoDB" id="427795at2759"/>
<dbReference type="EMBL" id="JAAAJA010000278">
    <property type="protein sequence ID" value="KAG0256942.1"/>
    <property type="molecule type" value="Genomic_DNA"/>
</dbReference>
<proteinExistence type="predicted"/>
<dbReference type="Proteomes" id="UP000726737">
    <property type="component" value="Unassembled WGS sequence"/>
</dbReference>
<gene>
    <name evidence="5" type="primary">NUP43</name>
    <name evidence="5" type="ORF">BG011_004239</name>
</gene>
<dbReference type="InterPro" id="IPR001680">
    <property type="entry name" value="WD40_rpt"/>
</dbReference>
<dbReference type="AlphaFoldDB" id="A0A9P6Q2F2"/>
<dbReference type="SMART" id="SM00320">
    <property type="entry name" value="WD40"/>
    <property type="match status" value="5"/>
</dbReference>
<dbReference type="Pfam" id="PF00400">
    <property type="entry name" value="WD40"/>
    <property type="match status" value="1"/>
</dbReference>
<evidence type="ECO:0000256" key="2">
    <source>
        <dbReference type="ARBA" id="ARBA00022574"/>
    </source>
</evidence>
<evidence type="ECO:0000256" key="3">
    <source>
        <dbReference type="ARBA" id="ARBA00022737"/>
    </source>
</evidence>
<evidence type="ECO:0000256" key="4">
    <source>
        <dbReference type="ARBA" id="ARBA00023242"/>
    </source>
</evidence>
<evidence type="ECO:0000313" key="5">
    <source>
        <dbReference type="EMBL" id="KAG0256942.1"/>
    </source>
</evidence>
<protein>
    <submittedName>
        <fullName evidence="5">Nucleoporin Nup43</fullName>
    </submittedName>
</protein>
<sequence length="333" mass="36756">MTRKEINQFTVPRKSDTIAIWSCQNKRQFEITRAEDVKSTFVPSKLAEASHQGEVLDMRVVETRDPLLATASSTGEISLYKSKLQASGHTDSPSIELVDTHRHHGFPNKDAAEATSLSVRPQALDEIASVGEDSRLVLLSIDNIQKSLQQSDHIGAGFSAVCWRSSSSLAVTTKIGQLRLFDRRDIAKPILLSTPKSYQRDPLTCVAQHPSEPFRLATGNEEGGVAVWDVRNLSHPEIAGIKVHNSIVWEVQFHPNQPDKLISCSQDGSLATLNWRQAMEDHVHDIRNTSDDSVATYWSSIRSVLSVNSLDYHNRANVLLAGSDSGGILESVQ</sequence>
<comment type="subcellular location">
    <subcellularLocation>
        <location evidence="1">Nucleus</location>
    </subcellularLocation>
</comment>
<name>A0A9P6Q2F2_9FUNG</name>
<dbReference type="InterPro" id="IPR015943">
    <property type="entry name" value="WD40/YVTN_repeat-like_dom_sf"/>
</dbReference>
<organism evidence="5 6">
    <name type="scientific">Mortierella polycephala</name>
    <dbReference type="NCBI Taxonomy" id="41804"/>
    <lineage>
        <taxon>Eukaryota</taxon>
        <taxon>Fungi</taxon>
        <taxon>Fungi incertae sedis</taxon>
        <taxon>Mucoromycota</taxon>
        <taxon>Mortierellomycotina</taxon>
        <taxon>Mortierellomycetes</taxon>
        <taxon>Mortierellales</taxon>
        <taxon>Mortierellaceae</taxon>
        <taxon>Mortierella</taxon>
    </lineage>
</organism>
<accession>A0A9P6Q2F2</accession>
<dbReference type="Gene3D" id="2.130.10.10">
    <property type="entry name" value="YVTN repeat-like/Quinoprotein amine dehydrogenase"/>
    <property type="match status" value="1"/>
</dbReference>
<dbReference type="GO" id="GO:0031080">
    <property type="term" value="C:nuclear pore outer ring"/>
    <property type="evidence" value="ECO:0007669"/>
    <property type="project" value="TreeGrafter"/>
</dbReference>
<evidence type="ECO:0000313" key="6">
    <source>
        <dbReference type="Proteomes" id="UP000726737"/>
    </source>
</evidence>
<keyword evidence="2" id="KW-0853">WD repeat</keyword>
<dbReference type="SUPFAM" id="SSF50978">
    <property type="entry name" value="WD40 repeat-like"/>
    <property type="match status" value="1"/>
</dbReference>